<keyword evidence="4 8" id="KW-0812">Transmembrane</keyword>
<dbReference type="CDD" id="cd01347">
    <property type="entry name" value="ligand_gated_channel"/>
    <property type="match status" value="1"/>
</dbReference>
<evidence type="ECO:0000259" key="11">
    <source>
        <dbReference type="Pfam" id="PF00593"/>
    </source>
</evidence>
<dbReference type="InterPro" id="IPR000531">
    <property type="entry name" value="Beta-barrel_TonB"/>
</dbReference>
<dbReference type="InterPro" id="IPR012910">
    <property type="entry name" value="Plug_dom"/>
</dbReference>
<evidence type="ECO:0000256" key="6">
    <source>
        <dbReference type="ARBA" id="ARBA00023136"/>
    </source>
</evidence>
<gene>
    <name evidence="13" type="ORF">ICN82_03450</name>
</gene>
<evidence type="ECO:0000313" key="13">
    <source>
        <dbReference type="EMBL" id="MBE3637255.1"/>
    </source>
</evidence>
<feature type="chain" id="PRO_5035285008" evidence="10">
    <location>
        <begin position="29"/>
        <end position="740"/>
    </location>
</feature>
<reference evidence="13" key="1">
    <citation type="submission" date="2020-09" db="EMBL/GenBank/DDBJ databases">
        <title>A novel bacterium of genus Mangrovicoccus, isolated from South China Sea.</title>
        <authorList>
            <person name="Huang H."/>
            <person name="Mo K."/>
            <person name="Hu Y."/>
        </authorList>
    </citation>
    <scope>NUCLEOTIDE SEQUENCE</scope>
    <source>
        <strain evidence="13">HB182678</strain>
    </source>
</reference>
<dbReference type="InterPro" id="IPR039426">
    <property type="entry name" value="TonB-dep_rcpt-like"/>
</dbReference>
<evidence type="ECO:0000256" key="1">
    <source>
        <dbReference type="ARBA" id="ARBA00004571"/>
    </source>
</evidence>
<accession>A0A8J6YTB3</accession>
<keyword evidence="3 8" id="KW-1134">Transmembrane beta strand</keyword>
<keyword evidence="7 8" id="KW-0998">Cell outer membrane</keyword>
<dbReference type="PANTHER" id="PTHR30069">
    <property type="entry name" value="TONB-DEPENDENT OUTER MEMBRANE RECEPTOR"/>
    <property type="match status" value="1"/>
</dbReference>
<dbReference type="NCBIfam" id="NF010048">
    <property type="entry name" value="PRK13524.1"/>
    <property type="match status" value="1"/>
</dbReference>
<dbReference type="SUPFAM" id="SSF56935">
    <property type="entry name" value="Porins"/>
    <property type="match status" value="1"/>
</dbReference>
<feature type="domain" description="TonB-dependent receptor plug" evidence="12">
    <location>
        <begin position="56"/>
        <end position="169"/>
    </location>
</feature>
<dbReference type="RefSeq" id="WP_193179643.1">
    <property type="nucleotide sequence ID" value="NZ_JACVXA010000007.1"/>
</dbReference>
<dbReference type="InterPro" id="IPR037066">
    <property type="entry name" value="Plug_dom_sf"/>
</dbReference>
<dbReference type="PROSITE" id="PS52016">
    <property type="entry name" value="TONB_DEPENDENT_REC_3"/>
    <property type="match status" value="1"/>
</dbReference>
<organism evidence="13 14">
    <name type="scientific">Mangrovicoccus algicola</name>
    <dbReference type="NCBI Taxonomy" id="2771008"/>
    <lineage>
        <taxon>Bacteria</taxon>
        <taxon>Pseudomonadati</taxon>
        <taxon>Pseudomonadota</taxon>
        <taxon>Alphaproteobacteria</taxon>
        <taxon>Rhodobacterales</taxon>
        <taxon>Paracoccaceae</taxon>
        <taxon>Mangrovicoccus</taxon>
    </lineage>
</organism>
<dbReference type="Gene3D" id="2.40.170.20">
    <property type="entry name" value="TonB-dependent receptor, beta-barrel domain"/>
    <property type="match status" value="1"/>
</dbReference>
<dbReference type="GO" id="GO:0015344">
    <property type="term" value="F:siderophore uptake transmembrane transporter activity"/>
    <property type="evidence" value="ECO:0007669"/>
    <property type="project" value="TreeGrafter"/>
</dbReference>
<dbReference type="InterPro" id="IPR058134">
    <property type="entry name" value="PirA/FepA/PfeA"/>
</dbReference>
<evidence type="ECO:0000259" key="12">
    <source>
        <dbReference type="Pfam" id="PF07715"/>
    </source>
</evidence>
<dbReference type="AlphaFoldDB" id="A0A8J6YTB3"/>
<dbReference type="InterPro" id="IPR036942">
    <property type="entry name" value="Beta-barrel_TonB_sf"/>
</dbReference>
<dbReference type="Proteomes" id="UP000609121">
    <property type="component" value="Unassembled WGS sequence"/>
</dbReference>
<feature type="domain" description="TonB-dependent receptor-like beta-barrel" evidence="11">
    <location>
        <begin position="282"/>
        <end position="710"/>
    </location>
</feature>
<dbReference type="GO" id="GO:0009279">
    <property type="term" value="C:cell outer membrane"/>
    <property type="evidence" value="ECO:0007669"/>
    <property type="project" value="UniProtKB-SubCell"/>
</dbReference>
<keyword evidence="5 9" id="KW-0798">TonB box</keyword>
<proteinExistence type="inferred from homology"/>
<keyword evidence="10" id="KW-0732">Signal</keyword>
<name>A0A8J6YTB3_9RHOB</name>
<dbReference type="GO" id="GO:0042931">
    <property type="term" value="F:enterobactin transmembrane transporter activity"/>
    <property type="evidence" value="ECO:0007669"/>
    <property type="project" value="TreeGrafter"/>
</dbReference>
<protein>
    <submittedName>
        <fullName evidence="13">FepA family TonB-dependent siderophore receptor</fullName>
    </submittedName>
</protein>
<dbReference type="PANTHER" id="PTHR30069:SF51">
    <property type="entry name" value="FERRIENTEROBACTIN RECEPTOR"/>
    <property type="match status" value="1"/>
</dbReference>
<evidence type="ECO:0000256" key="5">
    <source>
        <dbReference type="ARBA" id="ARBA00023077"/>
    </source>
</evidence>
<dbReference type="GO" id="GO:0042912">
    <property type="term" value="F:colicin transmembrane transporter activity"/>
    <property type="evidence" value="ECO:0007669"/>
    <property type="project" value="TreeGrafter"/>
</dbReference>
<evidence type="ECO:0000256" key="7">
    <source>
        <dbReference type="ARBA" id="ARBA00023237"/>
    </source>
</evidence>
<dbReference type="EMBL" id="JACVXA010000007">
    <property type="protein sequence ID" value="MBE3637255.1"/>
    <property type="molecule type" value="Genomic_DNA"/>
</dbReference>
<evidence type="ECO:0000256" key="10">
    <source>
        <dbReference type="SAM" id="SignalP"/>
    </source>
</evidence>
<keyword evidence="14" id="KW-1185">Reference proteome</keyword>
<dbReference type="Pfam" id="PF07715">
    <property type="entry name" value="Plug"/>
    <property type="match status" value="1"/>
</dbReference>
<evidence type="ECO:0000256" key="8">
    <source>
        <dbReference type="PROSITE-ProRule" id="PRU01360"/>
    </source>
</evidence>
<dbReference type="Pfam" id="PF00593">
    <property type="entry name" value="TonB_dep_Rec_b-barrel"/>
    <property type="match status" value="1"/>
</dbReference>
<dbReference type="Gene3D" id="2.170.130.10">
    <property type="entry name" value="TonB-dependent receptor, plug domain"/>
    <property type="match status" value="1"/>
</dbReference>
<evidence type="ECO:0000313" key="14">
    <source>
        <dbReference type="Proteomes" id="UP000609121"/>
    </source>
</evidence>
<dbReference type="GO" id="GO:0044718">
    <property type="term" value="P:siderophore transmembrane transport"/>
    <property type="evidence" value="ECO:0007669"/>
    <property type="project" value="TreeGrafter"/>
</dbReference>
<dbReference type="NCBIfam" id="NF010051">
    <property type="entry name" value="PRK13528.1"/>
    <property type="match status" value="1"/>
</dbReference>
<feature type="signal peptide" evidence="10">
    <location>
        <begin position="1"/>
        <end position="28"/>
    </location>
</feature>
<evidence type="ECO:0000256" key="3">
    <source>
        <dbReference type="ARBA" id="ARBA00022452"/>
    </source>
</evidence>
<evidence type="ECO:0000256" key="4">
    <source>
        <dbReference type="ARBA" id="ARBA00022692"/>
    </source>
</evidence>
<sequence>MTRLPGLRLRGAASLLTAAALSGTAALAQTATTSEAITLENIVISAQQETLQNLGVSEITAEQIEKTPVSNDISELVRKQPGVNLTGASSSGQRGNQRQIDIRGMGPENTLILIDGVPVQSRNVVQMRRGGERDTRGDSNWVPAELIERIEVIRGPAAARYGSGAAGGVVNIITKRPETETFSVNLRYDQPESDMEGATKRVNVMWAKPLSDKLSFRVTANYNRTEPDDPDINDAATSGCTSTGDDCDSAAGSEGVINRDATFLLSWEPVGGQEYDFEFGISEQDNIYAGDTLLSNSTDTTTALADDEETTNKMLRRTFKLTHRGEYDFGDTMSYFQWEHTRDKRLSEGSAGGGEGAINSESEWGIRVMNNITAKTEWTMPMSLAGRDASTTVGAEIRHERMDDPVSIATNEISVDFGDYPQTAAERDRHLQQTMAGLYVESNILATDRLTVIPALRYDWADTFGHAVSGGLNASYALSGSWTLKGGAAQAFKAPNIYQLNEGYAYVTSGNGCPYPYHRNGPCYVLGNEDLDAETSLNTELGIAYNGLGGLNATLTGFYNYYHDKIQSGTNQIGTVTSGSRTYRLYQWENVPEAEVGGVEGSVAAPLSDVLDFSANFTWMAVSENKESGEPLSLVPDYTINAQLNWQATDKLSMIPAVTYYGPIQAAETSELTGYDNDETDSRKAYGLVNLGFYYDYSQKIRVSAGVTNLFDKTVLRSNEGANTYNEPGRAYYVGLSSTF</sequence>
<comment type="caution">
    <text evidence="13">The sequence shown here is derived from an EMBL/GenBank/DDBJ whole genome shotgun (WGS) entry which is preliminary data.</text>
</comment>
<comment type="similarity">
    <text evidence="8 9">Belongs to the TonB-dependent receptor family.</text>
</comment>
<keyword evidence="13" id="KW-0675">Receptor</keyword>
<evidence type="ECO:0000256" key="9">
    <source>
        <dbReference type="RuleBase" id="RU003357"/>
    </source>
</evidence>
<keyword evidence="6 8" id="KW-0472">Membrane</keyword>
<evidence type="ECO:0000256" key="2">
    <source>
        <dbReference type="ARBA" id="ARBA00022448"/>
    </source>
</evidence>
<keyword evidence="2 8" id="KW-0813">Transport</keyword>
<comment type="subcellular location">
    <subcellularLocation>
        <location evidence="1 8">Cell outer membrane</location>
        <topology evidence="1 8">Multi-pass membrane protein</topology>
    </subcellularLocation>
</comment>